<organism evidence="2 3">
    <name type="scientific">Salinicoccus kekensis</name>
    <dbReference type="NCBI Taxonomy" id="714307"/>
    <lineage>
        <taxon>Bacteria</taxon>
        <taxon>Bacillati</taxon>
        <taxon>Bacillota</taxon>
        <taxon>Bacilli</taxon>
        <taxon>Bacillales</taxon>
        <taxon>Staphylococcaceae</taxon>
        <taxon>Salinicoccus</taxon>
    </lineage>
</organism>
<sequence>MRMKTLEHQWLDVLCGRGGGGGKDVQELKRLAAGYEGECELDRWLRDFGRPHWKIFRDIWIDAGGTTQIDTLVVTGEGIHVFDVKNYSGELEYVDGKWWSGGRRLNKDIFIQLKRSMEKMGVMHHRIGGRGRLTGRIVFVGEHGRVHVKDPVDVEVVMRHDIRRMIHKLADDENWNDVLDIGETARAVEGFMIECPYKPRELDDVEFGRLRWGVRCGACGGFGVVAKRYHIECRCGHVEPKEKAVLRTICEYGVLRHERDLKVGEVHQFLGGIISKVRLSEILRKHFQLKVSGRHATYVNPRAEFRYVFKNIVFRYERVK</sequence>
<evidence type="ECO:0000313" key="2">
    <source>
        <dbReference type="EMBL" id="SOC37804.1"/>
    </source>
</evidence>
<proteinExistence type="predicted"/>
<dbReference type="Pfam" id="PF08378">
    <property type="entry name" value="NERD"/>
    <property type="match status" value="1"/>
</dbReference>
<keyword evidence="3" id="KW-1185">Reference proteome</keyword>
<dbReference type="PROSITE" id="PS50965">
    <property type="entry name" value="NERD"/>
    <property type="match status" value="1"/>
</dbReference>
<feature type="domain" description="NERD" evidence="1">
    <location>
        <begin position="33"/>
        <end position="146"/>
    </location>
</feature>
<name>A0A285U7A6_9STAP</name>
<dbReference type="Proteomes" id="UP000219412">
    <property type="component" value="Unassembled WGS sequence"/>
</dbReference>
<accession>A0A285U7A6</accession>
<evidence type="ECO:0000313" key="3">
    <source>
        <dbReference type="Proteomes" id="UP000219412"/>
    </source>
</evidence>
<protein>
    <submittedName>
        <fullName evidence="2">Nuclease-like protein</fullName>
    </submittedName>
</protein>
<dbReference type="InterPro" id="IPR011528">
    <property type="entry name" value="NERD"/>
</dbReference>
<dbReference type="AlphaFoldDB" id="A0A285U7A6"/>
<reference evidence="3" key="1">
    <citation type="submission" date="2017-08" db="EMBL/GenBank/DDBJ databases">
        <authorList>
            <person name="Varghese N."/>
            <person name="Submissions S."/>
        </authorList>
    </citation>
    <scope>NUCLEOTIDE SEQUENCE [LARGE SCALE GENOMIC DNA]</scope>
    <source>
        <strain evidence="3">DSM 23173</strain>
    </source>
</reference>
<evidence type="ECO:0000259" key="1">
    <source>
        <dbReference type="PROSITE" id="PS50965"/>
    </source>
</evidence>
<dbReference type="EMBL" id="OBQF01000001">
    <property type="protein sequence ID" value="SOC37804.1"/>
    <property type="molecule type" value="Genomic_DNA"/>
</dbReference>
<dbReference type="RefSeq" id="WP_179647060.1">
    <property type="nucleotide sequence ID" value="NZ_OBQF01000001.1"/>
</dbReference>
<gene>
    <name evidence="2" type="ORF">SAMN05878391_0092</name>
</gene>